<feature type="domain" description="AB hydrolase-1" evidence="2">
    <location>
        <begin position="57"/>
        <end position="360"/>
    </location>
</feature>
<feature type="compositionally biased region" description="Gly residues" evidence="1">
    <location>
        <begin position="325"/>
        <end position="334"/>
    </location>
</feature>
<reference evidence="3" key="1">
    <citation type="journal article" date="2023" name="Mol. Phylogenet. Evol.">
        <title>Genome-scale phylogeny and comparative genomics of the fungal order Sordariales.</title>
        <authorList>
            <person name="Hensen N."/>
            <person name="Bonometti L."/>
            <person name="Westerberg I."/>
            <person name="Brannstrom I.O."/>
            <person name="Guillou S."/>
            <person name="Cros-Aarteil S."/>
            <person name="Calhoun S."/>
            <person name="Haridas S."/>
            <person name="Kuo A."/>
            <person name="Mondo S."/>
            <person name="Pangilinan J."/>
            <person name="Riley R."/>
            <person name="LaButti K."/>
            <person name="Andreopoulos B."/>
            <person name="Lipzen A."/>
            <person name="Chen C."/>
            <person name="Yan M."/>
            <person name="Daum C."/>
            <person name="Ng V."/>
            <person name="Clum A."/>
            <person name="Steindorff A."/>
            <person name="Ohm R.A."/>
            <person name="Martin F."/>
            <person name="Silar P."/>
            <person name="Natvig D.O."/>
            <person name="Lalanne C."/>
            <person name="Gautier V."/>
            <person name="Ament-Velasquez S.L."/>
            <person name="Kruys A."/>
            <person name="Hutchinson M.I."/>
            <person name="Powell A.J."/>
            <person name="Barry K."/>
            <person name="Miller A.N."/>
            <person name="Grigoriev I.V."/>
            <person name="Debuchy R."/>
            <person name="Gladieux P."/>
            <person name="Hiltunen Thoren M."/>
            <person name="Johannesson H."/>
        </authorList>
    </citation>
    <scope>NUCLEOTIDE SEQUENCE</scope>
    <source>
        <strain evidence="3">CBS 731.68</strain>
    </source>
</reference>
<evidence type="ECO:0000259" key="2">
    <source>
        <dbReference type="Pfam" id="PF12697"/>
    </source>
</evidence>
<feature type="region of interest" description="Disordered" evidence="1">
    <location>
        <begin position="312"/>
        <end position="334"/>
    </location>
</feature>
<dbReference type="EMBL" id="MU853227">
    <property type="protein sequence ID" value="KAK4124418.1"/>
    <property type="molecule type" value="Genomic_DNA"/>
</dbReference>
<name>A0AAN6Z4D5_9PEZI</name>
<dbReference type="GeneID" id="87826743"/>
<sequence>MPQSFRVVEHTVACSHSREYATATAHGDGDRPRLAVKQYIPIDNPNPQPGDVTIIGAHANGFPKELYEPLWDELHARAAKSGIRIRSIWIADMWNQGQSGVLNEEILGNDPSWWDHTRDLMNLINMKRDEMPHPLVGIGHSMGGAQLAFLSLCNPRLLRSLVLLDPVITTTSSGLGPALASTSRRDIWDSRASAAQKFAQSKFYQSWDPRVLDLWIQHGLRSVPTELYPSDSPSTDTRVTLTTTKHQELFNFLRPTYRDGGKLPDWDSEVLGDIEFRRYPFYRPEPLHAFKRLPELRPSVLYVFGETSNVSPPAERTAKMDRTGTGTGGSGGAAKGRVKEVVLDCGHLVAMERVAECADAAVGFLKGELEMWKREQRAFEEERARVGRRELVMVDERWKSELKPKPKI</sequence>
<dbReference type="InterPro" id="IPR000073">
    <property type="entry name" value="AB_hydrolase_1"/>
</dbReference>
<dbReference type="Gene3D" id="3.40.50.1820">
    <property type="entry name" value="alpha/beta hydrolase"/>
    <property type="match status" value="1"/>
</dbReference>
<dbReference type="Proteomes" id="UP001302602">
    <property type="component" value="Unassembled WGS sequence"/>
</dbReference>
<keyword evidence="4" id="KW-1185">Reference proteome</keyword>
<comment type="caution">
    <text evidence="3">The sequence shown here is derived from an EMBL/GenBank/DDBJ whole genome shotgun (WGS) entry which is preliminary data.</text>
</comment>
<gene>
    <name evidence="3" type="ORF">N657DRAFT_595282</name>
</gene>
<dbReference type="InterPro" id="IPR029058">
    <property type="entry name" value="AB_hydrolase_fold"/>
</dbReference>
<organism evidence="3 4">
    <name type="scientific">Parathielavia appendiculata</name>
    <dbReference type="NCBI Taxonomy" id="2587402"/>
    <lineage>
        <taxon>Eukaryota</taxon>
        <taxon>Fungi</taxon>
        <taxon>Dikarya</taxon>
        <taxon>Ascomycota</taxon>
        <taxon>Pezizomycotina</taxon>
        <taxon>Sordariomycetes</taxon>
        <taxon>Sordariomycetidae</taxon>
        <taxon>Sordariales</taxon>
        <taxon>Chaetomiaceae</taxon>
        <taxon>Parathielavia</taxon>
    </lineage>
</organism>
<dbReference type="AlphaFoldDB" id="A0AAN6Z4D5"/>
<dbReference type="Pfam" id="PF12697">
    <property type="entry name" value="Abhydrolase_6"/>
    <property type="match status" value="1"/>
</dbReference>
<evidence type="ECO:0000313" key="3">
    <source>
        <dbReference type="EMBL" id="KAK4124418.1"/>
    </source>
</evidence>
<dbReference type="RefSeq" id="XP_062648189.1">
    <property type="nucleotide sequence ID" value="XM_062789973.1"/>
</dbReference>
<accession>A0AAN6Z4D5</accession>
<evidence type="ECO:0000256" key="1">
    <source>
        <dbReference type="SAM" id="MobiDB-lite"/>
    </source>
</evidence>
<dbReference type="SUPFAM" id="SSF53474">
    <property type="entry name" value="alpha/beta-Hydrolases"/>
    <property type="match status" value="1"/>
</dbReference>
<proteinExistence type="predicted"/>
<evidence type="ECO:0000313" key="4">
    <source>
        <dbReference type="Proteomes" id="UP001302602"/>
    </source>
</evidence>
<protein>
    <submittedName>
        <fullName evidence="3">Alpha/beta-hydrolase</fullName>
    </submittedName>
</protein>
<reference evidence="3" key="2">
    <citation type="submission" date="2023-05" db="EMBL/GenBank/DDBJ databases">
        <authorList>
            <consortium name="Lawrence Berkeley National Laboratory"/>
            <person name="Steindorff A."/>
            <person name="Hensen N."/>
            <person name="Bonometti L."/>
            <person name="Westerberg I."/>
            <person name="Brannstrom I.O."/>
            <person name="Guillou S."/>
            <person name="Cros-Aarteil S."/>
            <person name="Calhoun S."/>
            <person name="Haridas S."/>
            <person name="Kuo A."/>
            <person name="Mondo S."/>
            <person name="Pangilinan J."/>
            <person name="Riley R."/>
            <person name="Labutti K."/>
            <person name="Andreopoulos B."/>
            <person name="Lipzen A."/>
            <person name="Chen C."/>
            <person name="Yanf M."/>
            <person name="Daum C."/>
            <person name="Ng V."/>
            <person name="Clum A."/>
            <person name="Ohm R."/>
            <person name="Martin F."/>
            <person name="Silar P."/>
            <person name="Natvig D."/>
            <person name="Lalanne C."/>
            <person name="Gautier V."/>
            <person name="Ament-Velasquez S.L."/>
            <person name="Kruys A."/>
            <person name="Hutchinson M.I."/>
            <person name="Powell A.J."/>
            <person name="Barry K."/>
            <person name="Miller A.N."/>
            <person name="Grigoriev I.V."/>
            <person name="Debuchy R."/>
            <person name="Gladieux P."/>
            <person name="Thoren M.H."/>
            <person name="Johannesson H."/>
        </authorList>
    </citation>
    <scope>NUCLEOTIDE SEQUENCE</scope>
    <source>
        <strain evidence="3">CBS 731.68</strain>
    </source>
</reference>